<evidence type="ECO:0000313" key="1">
    <source>
        <dbReference type="EMBL" id="KAF2642224.1"/>
    </source>
</evidence>
<evidence type="ECO:0008006" key="3">
    <source>
        <dbReference type="Google" id="ProtNLM"/>
    </source>
</evidence>
<protein>
    <recommendedName>
        <fullName evidence="3">Heterokaryon incompatibility domain-containing protein</fullName>
    </recommendedName>
</protein>
<dbReference type="EMBL" id="MU006782">
    <property type="protein sequence ID" value="KAF2642224.1"/>
    <property type="molecule type" value="Genomic_DNA"/>
</dbReference>
<evidence type="ECO:0000313" key="2">
    <source>
        <dbReference type="Proteomes" id="UP000799753"/>
    </source>
</evidence>
<dbReference type="OrthoDB" id="2426273at2759"/>
<organism evidence="1 2">
    <name type="scientific">Massarina eburnea CBS 473.64</name>
    <dbReference type="NCBI Taxonomy" id="1395130"/>
    <lineage>
        <taxon>Eukaryota</taxon>
        <taxon>Fungi</taxon>
        <taxon>Dikarya</taxon>
        <taxon>Ascomycota</taxon>
        <taxon>Pezizomycotina</taxon>
        <taxon>Dothideomycetes</taxon>
        <taxon>Pleosporomycetidae</taxon>
        <taxon>Pleosporales</taxon>
        <taxon>Massarineae</taxon>
        <taxon>Massarinaceae</taxon>
        <taxon>Massarina</taxon>
    </lineage>
</organism>
<gene>
    <name evidence="1" type="ORF">P280DRAFT_468657</name>
</gene>
<proteinExistence type="predicted"/>
<dbReference type="AlphaFoldDB" id="A0A6A6S7R8"/>
<keyword evidence="2" id="KW-1185">Reference proteome</keyword>
<sequence>MSSDSLHRPLEVPILSAGPVAFDNIYSFPKEQGWTQRTIGEWQDLFLRPTKEFQAFLQTWLFFGPLASLTDDPSVFTKFFDQRNSPRTRQPLEAFCSLAEKLVSDLQSQSDGWVAWLQWKRNHLDPAVAMHNRFAFVDTEEQMVDLSLLQSERDLATFIMNPRDRDPRDPSDIVATAILLEHLQNTSIVAVFSPMNVDIPEALSHVPTKMYNANIMWNILREDGWCPFEIEAMSRCLSTGALHFMSTTRRPDDTKPHNMIRIRSQQKESNSSRLGQLSLSEGEKLCTPYNCSIRQIPNDNYETVHCSDCLGCFDVEADANELEAILLRDDQSIPLIMSIDPEDQSKTIHMVASQPDVAYVSISHVWSDGLGNPKRNAIPHCQLLRLSKMVRSLGGENKNTVLFWFDTICVPPDGTGKDKVQELAMERMRQTYESANAVIVLDKWLLSSKAIGTSDAELILRISFSVWNRRLWTYQEAALARTLYFHFQDSIFNMDEAFFRLCESEDRVMTDTLMGDIYKRYMSLRTFKWHGKSLATKLKVIIDACMLRATSVHTDEALCLGALLNLDMAQILEAPPQARMQKLFSLLPPSEVPINILQFSDTLPTQAFRWAPRTLLASNWNLKSDMNFGTHYWDEEPICGTVADAGFRVKVQGLVFKSHYPLGAEFYVADNYDNWFNIKTYLIPGENTSPSKQDINGVIHDKLKWKNPKSTVSSVVFIPFSLKGFATQIFHEHPEDEDEADLDAMSCFGMLGLVEGETDSGDSFVRKICPASFLKMTSGNAGENLASLYIAGMMFGIDTGRSAHGSIVGWGGDRDVFLMSRGSWTEANWCID</sequence>
<dbReference type="Proteomes" id="UP000799753">
    <property type="component" value="Unassembled WGS sequence"/>
</dbReference>
<dbReference type="PANTHER" id="PTHR39596:SF2">
    <property type="entry name" value="HET DOMAIN PROTEIN (AFU_ORTHOLOGUE AFUA_1G17550)-RELATED"/>
    <property type="match status" value="1"/>
</dbReference>
<accession>A0A6A6S7R8</accession>
<name>A0A6A6S7R8_9PLEO</name>
<dbReference type="PANTHER" id="PTHR39596">
    <property type="match status" value="1"/>
</dbReference>
<reference evidence="1" key="1">
    <citation type="journal article" date="2020" name="Stud. Mycol.">
        <title>101 Dothideomycetes genomes: a test case for predicting lifestyles and emergence of pathogens.</title>
        <authorList>
            <person name="Haridas S."/>
            <person name="Albert R."/>
            <person name="Binder M."/>
            <person name="Bloem J."/>
            <person name="Labutti K."/>
            <person name="Salamov A."/>
            <person name="Andreopoulos B."/>
            <person name="Baker S."/>
            <person name="Barry K."/>
            <person name="Bills G."/>
            <person name="Bluhm B."/>
            <person name="Cannon C."/>
            <person name="Castanera R."/>
            <person name="Culley D."/>
            <person name="Daum C."/>
            <person name="Ezra D."/>
            <person name="Gonzalez J."/>
            <person name="Henrissat B."/>
            <person name="Kuo A."/>
            <person name="Liang C."/>
            <person name="Lipzen A."/>
            <person name="Lutzoni F."/>
            <person name="Magnuson J."/>
            <person name="Mondo S."/>
            <person name="Nolan M."/>
            <person name="Ohm R."/>
            <person name="Pangilinan J."/>
            <person name="Park H.-J."/>
            <person name="Ramirez L."/>
            <person name="Alfaro M."/>
            <person name="Sun H."/>
            <person name="Tritt A."/>
            <person name="Yoshinaga Y."/>
            <person name="Zwiers L.-H."/>
            <person name="Turgeon B."/>
            <person name="Goodwin S."/>
            <person name="Spatafora J."/>
            <person name="Crous P."/>
            <person name="Grigoriev I."/>
        </authorList>
    </citation>
    <scope>NUCLEOTIDE SEQUENCE</scope>
    <source>
        <strain evidence="1">CBS 473.64</strain>
    </source>
</reference>